<evidence type="ECO:0000313" key="2">
    <source>
        <dbReference type="EMBL" id="KAK0553838.1"/>
    </source>
</evidence>
<dbReference type="EMBL" id="JAPDMZ010000045">
    <property type="protein sequence ID" value="KAK0553838.1"/>
    <property type="molecule type" value="Genomic_DNA"/>
</dbReference>
<evidence type="ECO:0000313" key="3">
    <source>
        <dbReference type="Proteomes" id="UP001176517"/>
    </source>
</evidence>
<organism evidence="2 3">
    <name type="scientific">Tilletia horrida</name>
    <dbReference type="NCBI Taxonomy" id="155126"/>
    <lineage>
        <taxon>Eukaryota</taxon>
        <taxon>Fungi</taxon>
        <taxon>Dikarya</taxon>
        <taxon>Basidiomycota</taxon>
        <taxon>Ustilaginomycotina</taxon>
        <taxon>Exobasidiomycetes</taxon>
        <taxon>Tilletiales</taxon>
        <taxon>Tilletiaceae</taxon>
        <taxon>Tilletia</taxon>
    </lineage>
</organism>
<sequence length="165" mass="18605">MSSDSTYRPTTVLRLAPDTSSSQQLSKPSPSRYRRSQPEAQSQEQQQIIALHDQNIKLQTELIQCLKEQARHASAVAAAQFWKHLALTPQHEHIYYGAPTSAGFLSYVKTVFSVNPEIFASDEDRCAFVFSRFSKDQAACFQDLVSKGQAKGDWAGLQEYMRHHA</sequence>
<dbReference type="AlphaFoldDB" id="A0AAN6GRD2"/>
<evidence type="ECO:0000256" key="1">
    <source>
        <dbReference type="SAM" id="MobiDB-lite"/>
    </source>
</evidence>
<accession>A0AAN6GRD2</accession>
<proteinExistence type="predicted"/>
<protein>
    <submittedName>
        <fullName evidence="2">Uncharacterized protein</fullName>
    </submittedName>
</protein>
<name>A0AAN6GRD2_9BASI</name>
<feature type="compositionally biased region" description="Low complexity" evidence="1">
    <location>
        <begin position="20"/>
        <end position="31"/>
    </location>
</feature>
<keyword evidence="3" id="KW-1185">Reference proteome</keyword>
<comment type="caution">
    <text evidence="2">The sequence shown here is derived from an EMBL/GenBank/DDBJ whole genome shotgun (WGS) entry which is preliminary data.</text>
</comment>
<feature type="region of interest" description="Disordered" evidence="1">
    <location>
        <begin position="1"/>
        <end position="42"/>
    </location>
</feature>
<dbReference type="Proteomes" id="UP001176517">
    <property type="component" value="Unassembled WGS sequence"/>
</dbReference>
<reference evidence="2" key="1">
    <citation type="journal article" date="2023" name="PhytoFront">
        <title>Draft Genome Resources of Seven Strains of Tilletia horrida, Causal Agent of Kernel Smut of Rice.</title>
        <authorList>
            <person name="Khanal S."/>
            <person name="Antony Babu S."/>
            <person name="Zhou X.G."/>
        </authorList>
    </citation>
    <scope>NUCLEOTIDE SEQUENCE</scope>
    <source>
        <strain evidence="2">TX6</strain>
    </source>
</reference>
<gene>
    <name evidence="2" type="ORF">OC846_002369</name>
</gene>